<proteinExistence type="predicted"/>
<dbReference type="Pfam" id="PF10009">
    <property type="entry name" value="DUF2252"/>
    <property type="match status" value="1"/>
</dbReference>
<dbReference type="Proteomes" id="UP001165341">
    <property type="component" value="Unassembled WGS sequence"/>
</dbReference>
<keyword evidence="2" id="KW-1185">Reference proteome</keyword>
<dbReference type="PANTHER" id="PTHR39441">
    <property type="entry name" value="DUF2252 DOMAIN-CONTAINING PROTEIN"/>
    <property type="match status" value="1"/>
</dbReference>
<dbReference type="PANTHER" id="PTHR39441:SF1">
    <property type="entry name" value="DUF2252 DOMAIN-CONTAINING PROTEIN"/>
    <property type="match status" value="1"/>
</dbReference>
<protein>
    <submittedName>
        <fullName evidence="1">DUF2252 domain-containing protein</fullName>
    </submittedName>
</protein>
<evidence type="ECO:0000313" key="2">
    <source>
        <dbReference type="Proteomes" id="UP001165341"/>
    </source>
</evidence>
<accession>A0AA41UEZ1</accession>
<dbReference type="InterPro" id="IPR018721">
    <property type="entry name" value="DUF2252"/>
</dbReference>
<dbReference type="AlphaFoldDB" id="A0AA41UEZ1"/>
<dbReference type="RefSeq" id="WP_243011384.1">
    <property type="nucleotide sequence ID" value="NZ_JALGAR010000001.1"/>
</dbReference>
<organism evidence="1 2">
    <name type="scientific">Cryobacterium zhongshanensis</name>
    <dbReference type="NCBI Taxonomy" id="2928153"/>
    <lineage>
        <taxon>Bacteria</taxon>
        <taxon>Bacillati</taxon>
        <taxon>Actinomycetota</taxon>
        <taxon>Actinomycetes</taxon>
        <taxon>Micrococcales</taxon>
        <taxon>Microbacteriaceae</taxon>
        <taxon>Cryobacterium</taxon>
    </lineage>
</organism>
<dbReference type="EMBL" id="JALGAR010000001">
    <property type="protein sequence ID" value="MCI4657485.1"/>
    <property type="molecule type" value="Genomic_DNA"/>
</dbReference>
<evidence type="ECO:0000313" key="1">
    <source>
        <dbReference type="EMBL" id="MCI4657485.1"/>
    </source>
</evidence>
<name>A0AA41UEZ1_9MICO</name>
<sequence>MDSTTDTVRPTTAGHEELGRAARLRLPRSSLARWEAPADRADPVDLLLGQAQTRDPALIPLRHARMGVSPFTFFRGTALVMARDLAALPDTGLETQLCGDAHLSNFGLFASEDRRVVFDVNDFDETWRGPFEWDVKRLATSFVLAAADAGLPAEVGRAAALESARSYRSTIQDYSSMPIMRVWYDRMESSHVEAIISASTGKTGRRAVRDSVAKAETRDTWSVVRKLTRVVDGHRQFLDQPPLLTRIPLAGSTAEIVESTFSAYRESLNDSRRRLLDRFHIIDFAHKVVGVGSVGLYSWVALLEGIGPDDVLVLQLKEAQQSVIERPTTEPGSPGGPAHAGQRVVEGQRLMQASGDVFLGWATTPLGGQYYARQLRDMKWSPDPATFAAPGLLAYARLTGTTLARAHARSGDPVPIATYLGLSGKADRGFADFAVAYAQQATNDYAGFVGAIRSGRLVSA</sequence>
<gene>
    <name evidence="1" type="ORF">MQH31_06630</name>
</gene>
<reference evidence="1" key="1">
    <citation type="submission" date="2022-03" db="EMBL/GenBank/DDBJ databases">
        <title>Cryobacterium sp. nov. strain ZS14-85, isolated from Antarctic soil.</title>
        <authorList>
            <person name="Li J."/>
            <person name="Niu G."/>
        </authorList>
    </citation>
    <scope>NUCLEOTIDE SEQUENCE</scope>
    <source>
        <strain evidence="1">ZS14-85</strain>
    </source>
</reference>
<comment type="caution">
    <text evidence="1">The sequence shown here is derived from an EMBL/GenBank/DDBJ whole genome shotgun (WGS) entry which is preliminary data.</text>
</comment>